<dbReference type="Gene3D" id="3.40.50.1820">
    <property type="entry name" value="alpha/beta hydrolase"/>
    <property type="match status" value="1"/>
</dbReference>
<dbReference type="InterPro" id="IPR022742">
    <property type="entry name" value="Hydrolase_4"/>
</dbReference>
<dbReference type="PANTHER" id="PTHR12277">
    <property type="entry name" value="ALPHA/BETA HYDROLASE DOMAIN-CONTAINING PROTEIN"/>
    <property type="match status" value="1"/>
</dbReference>
<keyword evidence="1" id="KW-1133">Transmembrane helix</keyword>
<proteinExistence type="predicted"/>
<organism evidence="3 4">
    <name type="scientific">Geomonas propionica</name>
    <dbReference type="NCBI Taxonomy" id="2798582"/>
    <lineage>
        <taxon>Bacteria</taxon>
        <taxon>Pseudomonadati</taxon>
        <taxon>Thermodesulfobacteriota</taxon>
        <taxon>Desulfuromonadia</taxon>
        <taxon>Geobacterales</taxon>
        <taxon>Geobacteraceae</taxon>
        <taxon>Geomonas</taxon>
    </lineage>
</organism>
<evidence type="ECO:0000313" key="4">
    <source>
        <dbReference type="Proteomes" id="UP000641025"/>
    </source>
</evidence>
<dbReference type="Pfam" id="PF12146">
    <property type="entry name" value="Hydrolase_4"/>
    <property type="match status" value="1"/>
</dbReference>
<sequence length="303" mass="33451">MPVAATPRPPTPSPPFRPRCHRIRPLYLLTCCALLFIVGCAMLNRYILVPKQNLTVTPARYGIPYQEVWFKTRDGVELNGWFLPGEPGRPLVLLFHGNAGNLSDNLGYLRLLRGSGLSLFIFDYRGFGRSNGEAFKEKDFYRDARGALAYLGQQGWSRDRIIFFGQSLGAAVALQMALEGKPAGLVMEGSFTSMEDMVKHVSRLAYFTVGWWGISLSFDNFHKIARAGVPLLLIHGDRDPVTPVEMSRRLFLRAGSPKMIHIIAGGGHCDAYEVAPASYLAVWQSYLLAIPAVGTAAASSDRS</sequence>
<keyword evidence="1" id="KW-0472">Membrane</keyword>
<gene>
    <name evidence="3" type="ORF">JFN90_00505</name>
</gene>
<comment type="caution">
    <text evidence="3">The sequence shown here is derived from an EMBL/GenBank/DDBJ whole genome shotgun (WGS) entry which is preliminary data.</text>
</comment>
<dbReference type="RefSeq" id="WP_199393148.1">
    <property type="nucleotide sequence ID" value="NZ_JAEMHK010000001.1"/>
</dbReference>
<feature type="transmembrane region" description="Helical" evidence="1">
    <location>
        <begin position="26"/>
        <end position="48"/>
    </location>
</feature>
<evidence type="ECO:0000259" key="2">
    <source>
        <dbReference type="Pfam" id="PF12146"/>
    </source>
</evidence>
<dbReference type="PANTHER" id="PTHR12277:SF81">
    <property type="entry name" value="PROTEIN ABHD13"/>
    <property type="match status" value="1"/>
</dbReference>
<name>A0ABS0YL34_9BACT</name>
<accession>A0ABS0YL34</accession>
<dbReference type="InterPro" id="IPR029058">
    <property type="entry name" value="AB_hydrolase_fold"/>
</dbReference>
<keyword evidence="4" id="KW-1185">Reference proteome</keyword>
<keyword evidence="1" id="KW-0812">Transmembrane</keyword>
<feature type="domain" description="Serine aminopeptidase S33" evidence="2">
    <location>
        <begin position="89"/>
        <end position="205"/>
    </location>
</feature>
<evidence type="ECO:0000256" key="1">
    <source>
        <dbReference type="SAM" id="Phobius"/>
    </source>
</evidence>
<reference evidence="3 4" key="1">
    <citation type="submission" date="2020-12" db="EMBL/GenBank/DDBJ databases">
        <title>Geomonas sp. Red259, isolated from paddy soil.</title>
        <authorList>
            <person name="Xu Z."/>
            <person name="Zhang Z."/>
            <person name="Masuda Y."/>
            <person name="Itoh H."/>
            <person name="Senoo K."/>
        </authorList>
    </citation>
    <scope>NUCLEOTIDE SEQUENCE [LARGE SCALE GENOMIC DNA]</scope>
    <source>
        <strain evidence="3 4">Red259</strain>
    </source>
</reference>
<evidence type="ECO:0000313" key="3">
    <source>
        <dbReference type="EMBL" id="MBJ6798610.1"/>
    </source>
</evidence>
<keyword evidence="3" id="KW-0378">Hydrolase</keyword>
<dbReference type="SUPFAM" id="SSF53474">
    <property type="entry name" value="alpha/beta-Hydrolases"/>
    <property type="match status" value="1"/>
</dbReference>
<dbReference type="EMBL" id="JAEMHK010000001">
    <property type="protein sequence ID" value="MBJ6798610.1"/>
    <property type="molecule type" value="Genomic_DNA"/>
</dbReference>
<dbReference type="Proteomes" id="UP000641025">
    <property type="component" value="Unassembled WGS sequence"/>
</dbReference>
<dbReference type="GO" id="GO:0016787">
    <property type="term" value="F:hydrolase activity"/>
    <property type="evidence" value="ECO:0007669"/>
    <property type="project" value="UniProtKB-KW"/>
</dbReference>
<protein>
    <submittedName>
        <fullName evidence="3">Alpha/beta hydrolase</fullName>
    </submittedName>
</protein>